<dbReference type="CDD" id="cd01109">
    <property type="entry name" value="HTH_YyaN"/>
    <property type="match status" value="1"/>
</dbReference>
<dbReference type="GO" id="GO:0003677">
    <property type="term" value="F:DNA binding"/>
    <property type="evidence" value="ECO:0007669"/>
    <property type="project" value="UniProtKB-KW"/>
</dbReference>
<dbReference type="SUPFAM" id="SSF46955">
    <property type="entry name" value="Putative DNA-binding domain"/>
    <property type="match status" value="1"/>
</dbReference>
<evidence type="ECO:0000259" key="2">
    <source>
        <dbReference type="PROSITE" id="PS50937"/>
    </source>
</evidence>
<dbReference type="InterPro" id="IPR047057">
    <property type="entry name" value="MerR_fam"/>
</dbReference>
<dbReference type="AlphaFoldDB" id="A0A829R6P0"/>
<proteinExistence type="predicted"/>
<accession>A0A829R6P0</accession>
<evidence type="ECO:0000313" key="4">
    <source>
        <dbReference type="Proteomes" id="UP000019251"/>
    </source>
</evidence>
<dbReference type="EMBL" id="AODG01000012">
    <property type="protein sequence ID" value="EUJ27230.1"/>
    <property type="molecule type" value="Genomic_DNA"/>
</dbReference>
<dbReference type="InterPro" id="IPR000551">
    <property type="entry name" value="MerR-type_HTH_dom"/>
</dbReference>
<comment type="caution">
    <text evidence="3">The sequence shown here is derived from an EMBL/GenBank/DDBJ whole genome shotgun (WGS) entry which is preliminary data.</text>
</comment>
<dbReference type="RefSeq" id="WP_036106753.1">
    <property type="nucleotide sequence ID" value="NZ_AODG01000012.1"/>
</dbReference>
<dbReference type="GO" id="GO:0003700">
    <property type="term" value="F:DNA-binding transcription factor activity"/>
    <property type="evidence" value="ECO:0007669"/>
    <property type="project" value="InterPro"/>
</dbReference>
<reference evidence="3 4" key="1">
    <citation type="submission" date="2012-12" db="EMBL/GenBank/DDBJ databases">
        <title>Novel taxa of Listeriaceae from agricultural environments in the United States.</title>
        <authorList>
            <person name="den Bakker H.C."/>
            <person name="Allred A."/>
            <person name="Warchocki S."/>
            <person name="Wright E.M."/>
            <person name="Burrell A."/>
            <person name="Nightingale K.K."/>
            <person name="Kephart D."/>
            <person name="Wiedmann M."/>
        </authorList>
    </citation>
    <scope>NUCLEOTIDE SEQUENCE [LARGE SCALE GENOMIC DNA]</scope>
    <source>
        <strain evidence="3 4">FSL F6-1183</strain>
    </source>
</reference>
<dbReference type="Gene3D" id="1.10.1660.10">
    <property type="match status" value="1"/>
</dbReference>
<dbReference type="InterPro" id="IPR009061">
    <property type="entry name" value="DNA-bd_dom_put_sf"/>
</dbReference>
<dbReference type="PANTHER" id="PTHR30204">
    <property type="entry name" value="REDOX-CYCLING DRUG-SENSING TRANSCRIPTIONAL ACTIVATOR SOXR"/>
    <property type="match status" value="1"/>
</dbReference>
<evidence type="ECO:0000256" key="1">
    <source>
        <dbReference type="ARBA" id="ARBA00023125"/>
    </source>
</evidence>
<dbReference type="PROSITE" id="PS50937">
    <property type="entry name" value="HTH_MERR_2"/>
    <property type="match status" value="1"/>
</dbReference>
<organism evidence="3 4">
    <name type="scientific">Listeria grayi FSL F6-1183</name>
    <dbReference type="NCBI Taxonomy" id="1265827"/>
    <lineage>
        <taxon>Bacteria</taxon>
        <taxon>Bacillati</taxon>
        <taxon>Bacillota</taxon>
        <taxon>Bacilli</taxon>
        <taxon>Bacillales</taxon>
        <taxon>Listeriaceae</taxon>
        <taxon>Listeria</taxon>
    </lineage>
</organism>
<name>A0A829R6P0_LISGR</name>
<gene>
    <name evidence="3" type="ORF">LMUR_10337</name>
</gene>
<dbReference type="SMART" id="SM00422">
    <property type="entry name" value="HTH_MERR"/>
    <property type="match status" value="1"/>
</dbReference>
<sequence length="150" mass="17454">MPRTFSIKEVAEKFALPISTIHFYDKKGLLPFVSKNKSGHRAFTPSDLSLIHTICCLKNTGMPIGDIRKYIELCLLGPDTIEQRKTLMKAHKCKIMAQQEELLKDLQEIDKKIERYDDPNARKIITAEINHINKKEKENVKIWKSAFKKW</sequence>
<evidence type="ECO:0000313" key="3">
    <source>
        <dbReference type="EMBL" id="EUJ27230.1"/>
    </source>
</evidence>
<protein>
    <submittedName>
        <fullName evidence="3">MerR family transcriptional regulator</fullName>
    </submittedName>
</protein>
<dbReference type="Proteomes" id="UP000019251">
    <property type="component" value="Unassembled WGS sequence"/>
</dbReference>
<feature type="domain" description="HTH merR-type" evidence="2">
    <location>
        <begin position="4"/>
        <end position="73"/>
    </location>
</feature>
<keyword evidence="1" id="KW-0238">DNA-binding</keyword>
<dbReference type="Pfam" id="PF13411">
    <property type="entry name" value="MerR_1"/>
    <property type="match status" value="1"/>
</dbReference>
<dbReference type="PANTHER" id="PTHR30204:SF82">
    <property type="entry name" value="TRANSCRIPTIONAL REGULATOR, MERR FAMILY"/>
    <property type="match status" value="1"/>
</dbReference>